<organism evidence="2 3">
    <name type="scientific">Pseudoduganella flava</name>
    <dbReference type="NCBI Taxonomy" id="871742"/>
    <lineage>
        <taxon>Bacteria</taxon>
        <taxon>Pseudomonadati</taxon>
        <taxon>Pseudomonadota</taxon>
        <taxon>Betaproteobacteria</taxon>
        <taxon>Burkholderiales</taxon>
        <taxon>Oxalobacteraceae</taxon>
        <taxon>Telluria group</taxon>
        <taxon>Pseudoduganella</taxon>
    </lineage>
</organism>
<dbReference type="AlphaFoldDB" id="A0A562PPK9"/>
<sequence length="96" mass="10708">MDACAEKFSSYVTVLEYALNMIDDDVSSFNLGQYSEAGEILDTIMEVNMMLVYRFQCGPVPRSDMADVRKKVSNLSVKTKSEAENLINISSDHSSI</sequence>
<dbReference type="RefSeq" id="WP_145877139.1">
    <property type="nucleotide sequence ID" value="NZ_CP046904.1"/>
</dbReference>
<dbReference type="Proteomes" id="UP000315112">
    <property type="component" value="Unassembled WGS sequence"/>
</dbReference>
<accession>A0A562PPK9</accession>
<reference evidence="1 4" key="3">
    <citation type="submission" date="2019-12" db="EMBL/GenBank/DDBJ databases">
        <title>Draft Genome Sequences of Six Type Strains of the Genus Massilia.</title>
        <authorList>
            <person name="Miess H."/>
            <person name="Frediansyah A."/>
            <person name="Goeker M."/>
            <person name="Gross H."/>
        </authorList>
    </citation>
    <scope>NUCLEOTIDE SEQUENCE [LARGE SCALE GENOMIC DNA]</scope>
    <source>
        <strain evidence="1 4">DSM 26639</strain>
    </source>
</reference>
<evidence type="ECO:0000313" key="3">
    <source>
        <dbReference type="Proteomes" id="UP000315112"/>
    </source>
</evidence>
<reference evidence="2 3" key="1">
    <citation type="journal article" date="2015" name="Stand. Genomic Sci.">
        <title>Genomic Encyclopedia of Bacterial and Archaeal Type Strains, Phase III: the genomes of soil and plant-associated and newly described type strains.</title>
        <authorList>
            <person name="Whitman W.B."/>
            <person name="Woyke T."/>
            <person name="Klenk H.P."/>
            <person name="Zhou Y."/>
            <person name="Lilburn T.G."/>
            <person name="Beck B.J."/>
            <person name="De Vos P."/>
            <person name="Vandamme P."/>
            <person name="Eisen J.A."/>
            <person name="Garrity G."/>
            <person name="Hugenholtz P."/>
            <person name="Kyrpides N.C."/>
        </authorList>
    </citation>
    <scope>NUCLEOTIDE SEQUENCE [LARGE SCALE GENOMIC DNA]</scope>
    <source>
        <strain evidence="2 3">CGMCC 1.10685</strain>
    </source>
</reference>
<gene>
    <name evidence="1" type="ORF">GO485_16795</name>
    <name evidence="2" type="ORF">IP92_03428</name>
</gene>
<dbReference type="EMBL" id="CP046904">
    <property type="protein sequence ID" value="QGZ40551.1"/>
    <property type="molecule type" value="Genomic_DNA"/>
</dbReference>
<protein>
    <recommendedName>
        <fullName evidence="5">MafI family immunity protein</fullName>
    </recommendedName>
</protein>
<dbReference type="EMBL" id="VLKW01000006">
    <property type="protein sequence ID" value="TWI45996.1"/>
    <property type="molecule type" value="Genomic_DNA"/>
</dbReference>
<keyword evidence="4" id="KW-1185">Reference proteome</keyword>
<proteinExistence type="predicted"/>
<dbReference type="Proteomes" id="UP000437862">
    <property type="component" value="Chromosome"/>
</dbReference>
<dbReference type="OrthoDB" id="9902742at2"/>
<evidence type="ECO:0000313" key="4">
    <source>
        <dbReference type="Proteomes" id="UP000437862"/>
    </source>
</evidence>
<evidence type="ECO:0000313" key="1">
    <source>
        <dbReference type="EMBL" id="QGZ40551.1"/>
    </source>
</evidence>
<evidence type="ECO:0008006" key="5">
    <source>
        <dbReference type="Google" id="ProtNLM"/>
    </source>
</evidence>
<evidence type="ECO:0000313" key="2">
    <source>
        <dbReference type="EMBL" id="TWI45996.1"/>
    </source>
</evidence>
<name>A0A562PPK9_9BURK</name>
<reference evidence="2" key="2">
    <citation type="submission" date="2019-07" db="EMBL/GenBank/DDBJ databases">
        <authorList>
            <person name="Whitman W."/>
            <person name="Huntemann M."/>
            <person name="Clum A."/>
            <person name="Pillay M."/>
            <person name="Palaniappan K."/>
            <person name="Varghese N."/>
            <person name="Mikhailova N."/>
            <person name="Stamatis D."/>
            <person name="Reddy T."/>
            <person name="Daum C."/>
            <person name="Shapiro N."/>
            <person name="Ivanova N."/>
            <person name="Kyrpides N."/>
            <person name="Woyke T."/>
        </authorList>
    </citation>
    <scope>NUCLEOTIDE SEQUENCE</scope>
    <source>
        <strain evidence="2">CGMCC 1.10685</strain>
    </source>
</reference>